<dbReference type="SUPFAM" id="SSF54236">
    <property type="entry name" value="Ubiquitin-like"/>
    <property type="match status" value="1"/>
</dbReference>
<organism evidence="6">
    <name type="scientific">Hydra vulgaris</name>
    <name type="common">Hydra</name>
    <name type="synonym">Hydra attenuata</name>
    <dbReference type="NCBI Taxonomy" id="6087"/>
    <lineage>
        <taxon>Eukaryota</taxon>
        <taxon>Metazoa</taxon>
        <taxon>Cnidaria</taxon>
        <taxon>Hydrozoa</taxon>
        <taxon>Hydroidolina</taxon>
        <taxon>Anthoathecata</taxon>
        <taxon>Aplanulata</taxon>
        <taxon>Hydridae</taxon>
        <taxon>Hydra</taxon>
    </lineage>
</organism>
<dbReference type="InterPro" id="IPR018980">
    <property type="entry name" value="FERM_PH-like_C"/>
</dbReference>
<dbReference type="FunFam" id="1.20.80.10:FF:000003">
    <property type="entry name" value="Tyrosine-protein phosphatase non-receptor type 4"/>
    <property type="match status" value="1"/>
</dbReference>
<dbReference type="CDD" id="cd14473">
    <property type="entry name" value="FERM_B-lobe"/>
    <property type="match status" value="1"/>
</dbReference>
<feature type="domain" description="PH" evidence="3">
    <location>
        <begin position="665"/>
        <end position="763"/>
    </location>
</feature>
<dbReference type="CDD" id="cd00160">
    <property type="entry name" value="RhoGEF"/>
    <property type="match status" value="1"/>
</dbReference>
<dbReference type="GO" id="GO:0005085">
    <property type="term" value="F:guanyl-nucleotide exchange factor activity"/>
    <property type="evidence" value="ECO:0007669"/>
    <property type="project" value="InterPro"/>
</dbReference>
<dbReference type="EMBL" id="HAAD01005458">
    <property type="protein sequence ID" value="CDG71690.1"/>
    <property type="molecule type" value="mRNA"/>
</dbReference>
<protein>
    <submittedName>
        <fullName evidence="6">FERM, RhoGEF and pleckstrin domain-containing protein 2</fullName>
    </submittedName>
</protein>
<dbReference type="Gene3D" id="1.20.80.10">
    <property type="match status" value="1"/>
</dbReference>
<name>T2MID3_HYDVU</name>
<evidence type="ECO:0000313" key="6">
    <source>
        <dbReference type="EMBL" id="CDG71690.1"/>
    </source>
</evidence>
<dbReference type="InterPro" id="IPR029071">
    <property type="entry name" value="Ubiquitin-like_domsf"/>
</dbReference>
<comment type="subcellular location">
    <subcellularLocation>
        <location evidence="1">Cytoplasm</location>
    </subcellularLocation>
</comment>
<accession>T2MID3</accession>
<dbReference type="SMART" id="SM00295">
    <property type="entry name" value="B41"/>
    <property type="match status" value="1"/>
</dbReference>
<dbReference type="InterPro" id="IPR035963">
    <property type="entry name" value="FERM_2"/>
</dbReference>
<dbReference type="InterPro" id="IPR018979">
    <property type="entry name" value="FERM_N"/>
</dbReference>
<dbReference type="InterPro" id="IPR035899">
    <property type="entry name" value="DBL_dom_sf"/>
</dbReference>
<reference evidence="6" key="1">
    <citation type="journal article" date="2013" name="Genome Biol. Evol.">
        <title>Punctuated emergences of genetic and phenotypic innovations in eumetazoan, bilaterian, euteleostome, and hominidae ancestors.</title>
        <authorList>
            <person name="Wenger Y."/>
            <person name="Galliot B."/>
        </authorList>
    </citation>
    <scope>NUCLEOTIDE SEQUENCE</scope>
    <source>
        <tissue evidence="6">Whole animals</tissue>
    </source>
</reference>
<dbReference type="SMART" id="SM00325">
    <property type="entry name" value="RhoGEF"/>
    <property type="match status" value="1"/>
</dbReference>
<dbReference type="GO" id="GO:0005737">
    <property type="term" value="C:cytoplasm"/>
    <property type="evidence" value="ECO:0007669"/>
    <property type="project" value="UniProtKB-SubCell"/>
</dbReference>
<dbReference type="InterPro" id="IPR019748">
    <property type="entry name" value="FERM_central"/>
</dbReference>
<dbReference type="SMART" id="SM00233">
    <property type="entry name" value="PH"/>
    <property type="match status" value="2"/>
</dbReference>
<dbReference type="AlphaFoldDB" id="T2MID3"/>
<dbReference type="SUPFAM" id="SSF50729">
    <property type="entry name" value="PH domain-like"/>
    <property type="match status" value="3"/>
</dbReference>
<evidence type="ECO:0000256" key="2">
    <source>
        <dbReference type="ARBA" id="ARBA00022490"/>
    </source>
</evidence>
<gene>
    <name evidence="6" type="primary">FARP2</name>
</gene>
<dbReference type="InterPro" id="IPR014352">
    <property type="entry name" value="FERM/acyl-CoA-bd_prot_sf"/>
</dbReference>
<dbReference type="Pfam" id="PF09380">
    <property type="entry name" value="FERM_C"/>
    <property type="match status" value="1"/>
</dbReference>
<dbReference type="InterPro" id="IPR011993">
    <property type="entry name" value="PH-like_dom_sf"/>
</dbReference>
<dbReference type="InterPro" id="IPR019747">
    <property type="entry name" value="FERM_CS"/>
</dbReference>
<dbReference type="GO" id="GO:0008092">
    <property type="term" value="F:cytoskeletal protein binding"/>
    <property type="evidence" value="ECO:0007669"/>
    <property type="project" value="InterPro"/>
</dbReference>
<dbReference type="GO" id="GO:0016020">
    <property type="term" value="C:membrane"/>
    <property type="evidence" value="ECO:0007669"/>
    <property type="project" value="UniProtKB-ARBA"/>
</dbReference>
<dbReference type="PROSITE" id="PS00660">
    <property type="entry name" value="FERM_1"/>
    <property type="match status" value="1"/>
</dbReference>
<dbReference type="FunFam" id="2.30.29.30:FF:000002">
    <property type="entry name" value="Band 4.1-like protein 5 isoform 1"/>
    <property type="match status" value="1"/>
</dbReference>
<dbReference type="PROSITE" id="PS50010">
    <property type="entry name" value="DH_2"/>
    <property type="match status" value="1"/>
</dbReference>
<dbReference type="InterPro" id="IPR019749">
    <property type="entry name" value="Band_41_domain"/>
</dbReference>
<dbReference type="PANTHER" id="PTHR45858">
    <property type="entry name" value="FERM DOMAIN CONTAINING PROTEIN"/>
    <property type="match status" value="1"/>
</dbReference>
<dbReference type="PRINTS" id="PR00661">
    <property type="entry name" value="ERMFAMILY"/>
</dbReference>
<dbReference type="InterPro" id="IPR001849">
    <property type="entry name" value="PH_domain"/>
</dbReference>
<dbReference type="Pfam" id="PF00169">
    <property type="entry name" value="PH"/>
    <property type="match status" value="2"/>
</dbReference>
<dbReference type="InterPro" id="IPR000798">
    <property type="entry name" value="Ez/rad/moesin-like"/>
</dbReference>
<evidence type="ECO:0000259" key="5">
    <source>
        <dbReference type="PROSITE" id="PS50057"/>
    </source>
</evidence>
<feature type="domain" description="DH" evidence="4">
    <location>
        <begin position="446"/>
        <end position="636"/>
    </location>
</feature>
<dbReference type="InterPro" id="IPR051835">
    <property type="entry name" value="RAC1-GEF"/>
</dbReference>
<feature type="domain" description="FERM" evidence="5">
    <location>
        <begin position="22"/>
        <end position="305"/>
    </location>
</feature>
<proteinExistence type="evidence at transcript level"/>
<dbReference type="Gene3D" id="1.20.900.10">
    <property type="entry name" value="Dbl homology (DH) domain"/>
    <property type="match status" value="1"/>
</dbReference>
<evidence type="ECO:0000259" key="4">
    <source>
        <dbReference type="PROSITE" id="PS50010"/>
    </source>
</evidence>
<dbReference type="Pfam" id="PF09379">
    <property type="entry name" value="FERM_N"/>
    <property type="match status" value="1"/>
</dbReference>
<dbReference type="PANTHER" id="PTHR45858:SF5">
    <property type="entry name" value="MOESIN_EZRIN_RADIXIN HOMOLOG 1"/>
    <property type="match status" value="1"/>
</dbReference>
<evidence type="ECO:0000256" key="1">
    <source>
        <dbReference type="ARBA" id="ARBA00004496"/>
    </source>
</evidence>
<dbReference type="Pfam" id="PF00373">
    <property type="entry name" value="FERM_M"/>
    <property type="match status" value="1"/>
</dbReference>
<dbReference type="PROSITE" id="PS50003">
    <property type="entry name" value="PH_DOMAIN"/>
    <property type="match status" value="2"/>
</dbReference>
<dbReference type="Pfam" id="PF00621">
    <property type="entry name" value="RhoGEF"/>
    <property type="match status" value="1"/>
</dbReference>
<dbReference type="SMART" id="SM01196">
    <property type="entry name" value="FERM_C"/>
    <property type="match status" value="1"/>
</dbReference>
<dbReference type="Gene3D" id="2.30.29.30">
    <property type="entry name" value="Pleckstrin-homology domain (PH domain)/Phosphotyrosine-binding domain (PTB)"/>
    <property type="match status" value="3"/>
</dbReference>
<dbReference type="SUPFAM" id="SSF48065">
    <property type="entry name" value="DBL homology domain (DH-domain)"/>
    <property type="match status" value="1"/>
</dbReference>
<dbReference type="Gene3D" id="3.10.20.90">
    <property type="entry name" value="Phosphatidylinositol 3-kinase Catalytic Subunit, Chain A, domain 1"/>
    <property type="match status" value="1"/>
</dbReference>
<keyword evidence="2" id="KW-0963">Cytoplasm</keyword>
<dbReference type="OrthoDB" id="6019435at2759"/>
<dbReference type="PRINTS" id="PR00935">
    <property type="entry name" value="BAND41"/>
</dbReference>
<feature type="domain" description="PH" evidence="3">
    <location>
        <begin position="875"/>
        <end position="971"/>
    </location>
</feature>
<dbReference type="InterPro" id="IPR000219">
    <property type="entry name" value="DH_dom"/>
</dbReference>
<dbReference type="CDD" id="cd17098">
    <property type="entry name" value="FERM_F1_FARP1_like"/>
    <property type="match status" value="1"/>
</dbReference>
<dbReference type="InterPro" id="IPR000299">
    <property type="entry name" value="FERM_domain"/>
</dbReference>
<sequence>MNGDIPPENNTKLKKSNNRNKAKVQVALLDDTVMVFDVEPRSLGEVLIKQVNSHLNLDEAEYFGLQISSDDKDINECWLDPLKSIQRQVKDCTKVTFKFRVMFYTSEPHLLQEYTRYLFTLQVRRDLLDGRLPCSEDTGALMASYIVQGELGDFDPVNHKEGYLTGFQFVPKQTEEVEKSIVNYHKSHKGLSAVEADQKMLNIARQLDMYGITTYSAQDNEGTNIDLAVYHMGIFVIQNHKKINSFSWGVIRKISFKKKKFLIKLRPTANQGDGNVISFTMGSRNISKGFWKFCLNHHTFFRNNHITKLIVKDCHETGLHICAINHILAQLSAKYWVITEREELKQWEVDYSKCKQIMALLPTKRLQINMKAFEKRVVDFVDLYIQQNPKNVNYDSDSDASALTVEEEESAFEDDLSLPRSTSSSVSSMHKRDCLRDLYKVKNSWRIYNIAKEILLTERTYVKDLEVLTISFRNVVERHLPTKVLNLIFDNIDPLYDFHCSLLAELEESMLLWEGLLTNDVSHEMIQKIGDILHKNMRQIKIYENHIEMYGNIMLALEEHIRNSKEFDKAYKEFELTKMCYLSINSFLMKPVQRLLYYKDILERLTKEYGTYYPDAIDIKVAYEEVVFTNNRIEKCFNSLTNMHKLIELENDLVGIDGLVCSERIFIREGCLYKICRKGPQPRMFFLLSDILLYTSQGLTASNHFKARSLIPLWMLKIEEDGIEWHGLYAFTLTMQGESSFVVAAKSPEERQKWMEDLNDAIQRDRLKNICSECKMKISNNIHIAVHDIKCQRCKNEIESLLLIPPSERLLHWQKIYPPLPIIQKLSLETDSDDEGSFSVNEQSSLDRYYSKSTRHICWHRNMSINMHDYTLSMQNSLSGVLLRKLKNSNKWQRLWVVFTNFCLYFFKTYEDEAPTTTLPVIGYTLCKPSENELHDELGFQLQFKTRIYYFRAETDYAYERWTEVIGKIAMQTLPSKQKAVLLSA</sequence>
<dbReference type="SUPFAM" id="SSF47031">
    <property type="entry name" value="Second domain of FERM"/>
    <property type="match status" value="1"/>
</dbReference>
<evidence type="ECO:0000259" key="3">
    <source>
        <dbReference type="PROSITE" id="PS50003"/>
    </source>
</evidence>
<dbReference type="PROSITE" id="PS50057">
    <property type="entry name" value="FERM_3"/>
    <property type="match status" value="1"/>
</dbReference>